<evidence type="ECO:0000313" key="3">
    <source>
        <dbReference type="Proteomes" id="UP000320762"/>
    </source>
</evidence>
<evidence type="ECO:0000256" key="1">
    <source>
        <dbReference type="SAM" id="MobiDB-lite"/>
    </source>
</evidence>
<protein>
    <submittedName>
        <fullName evidence="2">Uncharacterized protein</fullName>
    </submittedName>
</protein>
<keyword evidence="3" id="KW-1185">Reference proteome</keyword>
<proteinExistence type="predicted"/>
<name>A0A550BVZ1_9AGAR</name>
<reference evidence="2 3" key="1">
    <citation type="journal article" date="2019" name="New Phytol.">
        <title>Comparative genomics reveals unique wood-decay strategies and fruiting body development in the Schizophyllaceae.</title>
        <authorList>
            <person name="Almasi E."/>
            <person name="Sahu N."/>
            <person name="Krizsan K."/>
            <person name="Balint B."/>
            <person name="Kovacs G.M."/>
            <person name="Kiss B."/>
            <person name="Cseklye J."/>
            <person name="Drula E."/>
            <person name="Henrissat B."/>
            <person name="Nagy I."/>
            <person name="Chovatia M."/>
            <person name="Adam C."/>
            <person name="LaButti K."/>
            <person name="Lipzen A."/>
            <person name="Riley R."/>
            <person name="Grigoriev I.V."/>
            <person name="Nagy L.G."/>
        </authorList>
    </citation>
    <scope>NUCLEOTIDE SEQUENCE [LARGE SCALE GENOMIC DNA]</scope>
    <source>
        <strain evidence="2 3">NL-1724</strain>
    </source>
</reference>
<sequence length="364" mass="39246">MPMSAADIQWGLREGRRAMAQHQWDLYNAYALGLIPDHVPAATAGFSALISRTANPVATAQAANADMSLDDAPPLSLLHDAHPEAAVTAHTPNVVDHTSQSVDDRATQSVARVPTQVNAVHVVNTVRAWSEAHRRSSAPAPVYRSAPLCLRPLPRLLDVAVYAVAPAPAPAPALPPLTGSFRARGCSRPGSRARACFDSGCRSSTAAAVAPQPVLPTAPRSLQLPGRCSCPSPDRCSCLPRQPQLPFLRALQLSLLRPRRPLQSLHPFLLPLQCPRPCRLLLLCPRPRLLLLRLQLPRRLLVRCSSRAAGTGHRARPYPRSTRSRHGHALVPVPAGALDEDSDEEENGVSEFGVMANRRRVAAT</sequence>
<organism evidence="2 3">
    <name type="scientific">Schizophyllum amplum</name>
    <dbReference type="NCBI Taxonomy" id="97359"/>
    <lineage>
        <taxon>Eukaryota</taxon>
        <taxon>Fungi</taxon>
        <taxon>Dikarya</taxon>
        <taxon>Basidiomycota</taxon>
        <taxon>Agaricomycotina</taxon>
        <taxon>Agaricomycetes</taxon>
        <taxon>Agaricomycetidae</taxon>
        <taxon>Agaricales</taxon>
        <taxon>Schizophyllaceae</taxon>
        <taxon>Schizophyllum</taxon>
    </lineage>
</organism>
<dbReference type="Proteomes" id="UP000320762">
    <property type="component" value="Unassembled WGS sequence"/>
</dbReference>
<evidence type="ECO:0000313" key="2">
    <source>
        <dbReference type="EMBL" id="TRM56701.1"/>
    </source>
</evidence>
<gene>
    <name evidence="2" type="ORF">BD626DRAFT_242739</name>
</gene>
<feature type="compositionally biased region" description="Basic residues" evidence="1">
    <location>
        <begin position="313"/>
        <end position="328"/>
    </location>
</feature>
<dbReference type="AlphaFoldDB" id="A0A550BVZ1"/>
<comment type="caution">
    <text evidence="2">The sequence shown here is derived from an EMBL/GenBank/DDBJ whole genome shotgun (WGS) entry which is preliminary data.</text>
</comment>
<feature type="compositionally biased region" description="Acidic residues" evidence="1">
    <location>
        <begin position="338"/>
        <end position="348"/>
    </location>
</feature>
<feature type="region of interest" description="Disordered" evidence="1">
    <location>
        <begin position="310"/>
        <end position="351"/>
    </location>
</feature>
<accession>A0A550BVZ1</accession>
<dbReference type="EMBL" id="VDMD01000061">
    <property type="protein sequence ID" value="TRM56701.1"/>
    <property type="molecule type" value="Genomic_DNA"/>
</dbReference>